<accession>A0A0A9FQ29</accession>
<name>A0A0A9FQ29_ARUDO</name>
<protein>
    <submittedName>
        <fullName evidence="1">Uncharacterized protein</fullName>
    </submittedName>
</protein>
<dbReference type="EMBL" id="GBRH01185485">
    <property type="protein sequence ID" value="JAE12411.1"/>
    <property type="molecule type" value="Transcribed_RNA"/>
</dbReference>
<reference evidence="1" key="1">
    <citation type="submission" date="2014-09" db="EMBL/GenBank/DDBJ databases">
        <authorList>
            <person name="Magalhaes I.L.F."/>
            <person name="Oliveira U."/>
            <person name="Santos F.R."/>
            <person name="Vidigal T.H.D.A."/>
            <person name="Brescovit A.D."/>
            <person name="Santos A.J."/>
        </authorList>
    </citation>
    <scope>NUCLEOTIDE SEQUENCE</scope>
    <source>
        <tissue evidence="1">Shoot tissue taken approximately 20 cm above the soil surface</tissue>
    </source>
</reference>
<dbReference type="AlphaFoldDB" id="A0A0A9FQ29"/>
<proteinExistence type="predicted"/>
<reference evidence="1" key="2">
    <citation type="journal article" date="2015" name="Data Brief">
        <title>Shoot transcriptome of the giant reed, Arundo donax.</title>
        <authorList>
            <person name="Barrero R.A."/>
            <person name="Guerrero F.D."/>
            <person name="Moolhuijzen P."/>
            <person name="Goolsby J.A."/>
            <person name="Tidwell J."/>
            <person name="Bellgard S.E."/>
            <person name="Bellgard M.I."/>
        </authorList>
    </citation>
    <scope>NUCLEOTIDE SEQUENCE</scope>
    <source>
        <tissue evidence="1">Shoot tissue taken approximately 20 cm above the soil surface</tissue>
    </source>
</reference>
<evidence type="ECO:0000313" key="1">
    <source>
        <dbReference type="EMBL" id="JAE12411.1"/>
    </source>
</evidence>
<organism evidence="1">
    <name type="scientific">Arundo donax</name>
    <name type="common">Giant reed</name>
    <name type="synonym">Donax arundinaceus</name>
    <dbReference type="NCBI Taxonomy" id="35708"/>
    <lineage>
        <taxon>Eukaryota</taxon>
        <taxon>Viridiplantae</taxon>
        <taxon>Streptophyta</taxon>
        <taxon>Embryophyta</taxon>
        <taxon>Tracheophyta</taxon>
        <taxon>Spermatophyta</taxon>
        <taxon>Magnoliopsida</taxon>
        <taxon>Liliopsida</taxon>
        <taxon>Poales</taxon>
        <taxon>Poaceae</taxon>
        <taxon>PACMAD clade</taxon>
        <taxon>Arundinoideae</taxon>
        <taxon>Arundineae</taxon>
        <taxon>Arundo</taxon>
    </lineage>
</organism>
<sequence>MSSHMVNYDFTQLHYISFRMYIIKFSSFSPYNVAFLKALIWCENIRMEACK</sequence>